<dbReference type="AlphaFoldDB" id="A0A8T0T0L4"/>
<organism evidence="2 3">
    <name type="scientific">Panicum virgatum</name>
    <name type="common">Blackwell switchgrass</name>
    <dbReference type="NCBI Taxonomy" id="38727"/>
    <lineage>
        <taxon>Eukaryota</taxon>
        <taxon>Viridiplantae</taxon>
        <taxon>Streptophyta</taxon>
        <taxon>Embryophyta</taxon>
        <taxon>Tracheophyta</taxon>
        <taxon>Spermatophyta</taxon>
        <taxon>Magnoliopsida</taxon>
        <taxon>Liliopsida</taxon>
        <taxon>Poales</taxon>
        <taxon>Poaceae</taxon>
        <taxon>PACMAD clade</taxon>
        <taxon>Panicoideae</taxon>
        <taxon>Panicodae</taxon>
        <taxon>Paniceae</taxon>
        <taxon>Panicinae</taxon>
        <taxon>Panicum</taxon>
        <taxon>Panicum sect. Hiantes</taxon>
    </lineage>
</organism>
<feature type="compositionally biased region" description="Basic and acidic residues" evidence="1">
    <location>
        <begin position="16"/>
        <end position="29"/>
    </location>
</feature>
<gene>
    <name evidence="2" type="ORF">PVAP13_4NG118209</name>
</gene>
<evidence type="ECO:0000256" key="1">
    <source>
        <dbReference type="SAM" id="MobiDB-lite"/>
    </source>
</evidence>
<evidence type="ECO:0000313" key="3">
    <source>
        <dbReference type="Proteomes" id="UP000823388"/>
    </source>
</evidence>
<feature type="region of interest" description="Disordered" evidence="1">
    <location>
        <begin position="1"/>
        <end position="83"/>
    </location>
</feature>
<name>A0A8T0T0L4_PANVG</name>
<reference evidence="2" key="1">
    <citation type="submission" date="2020-05" db="EMBL/GenBank/DDBJ databases">
        <title>WGS assembly of Panicum virgatum.</title>
        <authorList>
            <person name="Lovell J.T."/>
            <person name="Jenkins J."/>
            <person name="Shu S."/>
            <person name="Juenger T.E."/>
            <person name="Schmutz J."/>
        </authorList>
    </citation>
    <scope>NUCLEOTIDE SEQUENCE</scope>
    <source>
        <strain evidence="2">AP13</strain>
    </source>
</reference>
<dbReference type="EMBL" id="CM029044">
    <property type="protein sequence ID" value="KAG2604661.1"/>
    <property type="molecule type" value="Genomic_DNA"/>
</dbReference>
<keyword evidence="3" id="KW-1185">Reference proteome</keyword>
<comment type="caution">
    <text evidence="2">The sequence shown here is derived from an EMBL/GenBank/DDBJ whole genome shotgun (WGS) entry which is preliminary data.</text>
</comment>
<accession>A0A8T0T0L4</accession>
<evidence type="ECO:0000313" key="2">
    <source>
        <dbReference type="EMBL" id="KAG2604661.1"/>
    </source>
</evidence>
<sequence>MRSAPTGQGEPAAGGGEERARGQRAREAPARSVAWHGSGRLRLTRSAATETSDGSTMAARPRFGAGDVRNRGKQPGRIEGSPGIRFCTWVGKEEGWRRVVDDRPEWRAKL</sequence>
<proteinExistence type="predicted"/>
<protein>
    <submittedName>
        <fullName evidence="2">Uncharacterized protein</fullName>
    </submittedName>
</protein>
<dbReference type="Proteomes" id="UP000823388">
    <property type="component" value="Chromosome 4N"/>
</dbReference>
<feature type="compositionally biased region" description="Polar residues" evidence="1">
    <location>
        <begin position="46"/>
        <end position="55"/>
    </location>
</feature>